<dbReference type="EMBL" id="BSNL01000020">
    <property type="protein sequence ID" value="GLQ29287.1"/>
    <property type="molecule type" value="Genomic_DNA"/>
</dbReference>
<name>A0ABQ5VQV2_9RHOB</name>
<accession>A0ABQ5VQV2</accession>
<sequence>MLSKEDLTNFMNQFLASFDSANKCEVWFTRPKDNAIESSFIAGSKEFKRTLGYAACVLRMLRNGIPTSPDLYTLTRVTVPECMKRRLPMGTFK</sequence>
<reference evidence="1" key="1">
    <citation type="journal article" date="2014" name="Int. J. Syst. Evol. Microbiol.">
        <title>Complete genome of a new Firmicutes species belonging to the dominant human colonic microbiota ('Ruminococcus bicirculans') reveals two chromosomes and a selective capacity to utilize plant glucans.</title>
        <authorList>
            <consortium name="NISC Comparative Sequencing Program"/>
            <person name="Wegmann U."/>
            <person name="Louis P."/>
            <person name="Goesmann A."/>
            <person name="Henrissat B."/>
            <person name="Duncan S.H."/>
            <person name="Flint H.J."/>
        </authorList>
    </citation>
    <scope>NUCLEOTIDE SEQUENCE</scope>
    <source>
        <strain evidence="1">NBRC 109915</strain>
    </source>
</reference>
<evidence type="ECO:0000313" key="1">
    <source>
        <dbReference type="EMBL" id="GLQ29287.1"/>
    </source>
</evidence>
<protein>
    <submittedName>
        <fullName evidence="1">Uncharacterized protein</fullName>
    </submittedName>
</protein>
<evidence type="ECO:0000313" key="2">
    <source>
        <dbReference type="Proteomes" id="UP001161388"/>
    </source>
</evidence>
<keyword evidence="2" id="KW-1185">Reference proteome</keyword>
<comment type="caution">
    <text evidence="1">The sequence shown here is derived from an EMBL/GenBank/DDBJ whole genome shotgun (WGS) entry which is preliminary data.</text>
</comment>
<gene>
    <name evidence="1" type="ORF">GCM10007927_40910</name>
</gene>
<dbReference type="Proteomes" id="UP001161388">
    <property type="component" value="Unassembled WGS sequence"/>
</dbReference>
<organism evidence="1 2">
    <name type="scientific">Sulfitobacter pacificus</name>
    <dbReference type="NCBI Taxonomy" id="1499314"/>
    <lineage>
        <taxon>Bacteria</taxon>
        <taxon>Pseudomonadati</taxon>
        <taxon>Pseudomonadota</taxon>
        <taxon>Alphaproteobacteria</taxon>
        <taxon>Rhodobacterales</taxon>
        <taxon>Roseobacteraceae</taxon>
        <taxon>Sulfitobacter</taxon>
    </lineage>
</organism>
<reference evidence="1" key="2">
    <citation type="submission" date="2023-01" db="EMBL/GenBank/DDBJ databases">
        <title>Draft genome sequence of Sulfitobacter pacificus strain NBRC 109915.</title>
        <authorList>
            <person name="Sun Q."/>
            <person name="Mori K."/>
        </authorList>
    </citation>
    <scope>NUCLEOTIDE SEQUENCE</scope>
    <source>
        <strain evidence="1">NBRC 109915</strain>
    </source>
</reference>
<proteinExistence type="predicted"/>